<accession>A0AAN8RP37</accession>
<comment type="caution">
    <text evidence="2">The sequence shown here is derived from an EMBL/GenBank/DDBJ whole genome shotgun (WGS) entry which is preliminary data.</text>
</comment>
<name>A0AAN8RP37_9PEZI</name>
<evidence type="ECO:0000313" key="2">
    <source>
        <dbReference type="EMBL" id="KAK6497193.1"/>
    </source>
</evidence>
<organism evidence="2 3">
    <name type="scientific">Arthrobotrys conoides</name>
    <dbReference type="NCBI Taxonomy" id="74498"/>
    <lineage>
        <taxon>Eukaryota</taxon>
        <taxon>Fungi</taxon>
        <taxon>Dikarya</taxon>
        <taxon>Ascomycota</taxon>
        <taxon>Pezizomycotina</taxon>
        <taxon>Orbiliomycetes</taxon>
        <taxon>Orbiliales</taxon>
        <taxon>Orbiliaceae</taxon>
        <taxon>Arthrobotrys</taxon>
    </lineage>
</organism>
<dbReference type="EMBL" id="JAVHJM010000015">
    <property type="protein sequence ID" value="KAK6497193.1"/>
    <property type="molecule type" value="Genomic_DNA"/>
</dbReference>
<dbReference type="Proteomes" id="UP001307849">
    <property type="component" value="Unassembled WGS sequence"/>
</dbReference>
<feature type="region of interest" description="Disordered" evidence="1">
    <location>
        <begin position="51"/>
        <end position="75"/>
    </location>
</feature>
<dbReference type="AlphaFoldDB" id="A0AAN8RP37"/>
<reference evidence="2 3" key="1">
    <citation type="submission" date="2019-10" db="EMBL/GenBank/DDBJ databases">
        <authorList>
            <person name="Palmer J.M."/>
        </authorList>
    </citation>
    <scope>NUCLEOTIDE SEQUENCE [LARGE SCALE GENOMIC DNA]</scope>
    <source>
        <strain evidence="2 3">TWF506</strain>
    </source>
</reference>
<sequence length="263" mass="28936">MSQPIYYEVECLLCGGEHPDGTACRKRTDFHQGRHAAWELHKELSFSNNNLMVNGTLSPDSERSGPDGPGSAFEDMNTQQWPVSLERGGISPGVLGVNPNQWLPDSHAYNPAVAPADRFTAANHQDPGPLWGIDPSLASWSAPSEASPTQYGNNVNTGPKRRPRNHFAAHVARSQTGPYSNVLLADTEYLYCARCLYPGCENVIYSSKAGKSEDNLYQHHQKKTESHQEWLGSLASRKQRCQITVEVNTRSGKSVVPLSLPLP</sequence>
<proteinExistence type="predicted"/>
<gene>
    <name evidence="2" type="ORF">TWF506_004668</name>
</gene>
<protein>
    <submittedName>
        <fullName evidence="2">Uncharacterized protein</fullName>
    </submittedName>
</protein>
<evidence type="ECO:0000256" key="1">
    <source>
        <dbReference type="SAM" id="MobiDB-lite"/>
    </source>
</evidence>
<evidence type="ECO:0000313" key="3">
    <source>
        <dbReference type="Proteomes" id="UP001307849"/>
    </source>
</evidence>
<keyword evidence="3" id="KW-1185">Reference proteome</keyword>